<comment type="caution">
    <text evidence="2">The sequence shown here is derived from an EMBL/GenBank/DDBJ whole genome shotgun (WGS) entry which is preliminary data.</text>
</comment>
<name>A0A0P7C6K6_9BACT</name>
<dbReference type="RefSeq" id="WP_055144615.1">
    <property type="nucleotide sequence ID" value="NZ_JXSZ01000005.1"/>
</dbReference>
<gene>
    <name evidence="2" type="ORF">AFM12_05190</name>
</gene>
<keyword evidence="1" id="KW-0732">Signal</keyword>
<proteinExistence type="predicted"/>
<dbReference type="STRING" id="1605367.AFM12_05190"/>
<dbReference type="PROSITE" id="PS51257">
    <property type="entry name" value="PROKAR_LIPOPROTEIN"/>
    <property type="match status" value="1"/>
</dbReference>
<feature type="signal peptide" evidence="1">
    <location>
        <begin position="1"/>
        <end position="24"/>
    </location>
</feature>
<organism evidence="2 3">
    <name type="scientific">Jiulongibacter sediminis</name>
    <dbReference type="NCBI Taxonomy" id="1605367"/>
    <lineage>
        <taxon>Bacteria</taxon>
        <taxon>Pseudomonadati</taxon>
        <taxon>Bacteroidota</taxon>
        <taxon>Cytophagia</taxon>
        <taxon>Cytophagales</taxon>
        <taxon>Leadbetterellaceae</taxon>
        <taxon>Jiulongibacter</taxon>
    </lineage>
</organism>
<accession>A0A0P7C6K6</accession>
<feature type="chain" id="PRO_5006136683" evidence="1">
    <location>
        <begin position="25"/>
        <end position="210"/>
    </location>
</feature>
<protein>
    <submittedName>
        <fullName evidence="2">Uncharacterized protein</fullName>
    </submittedName>
</protein>
<evidence type="ECO:0000313" key="2">
    <source>
        <dbReference type="EMBL" id="KPM49959.1"/>
    </source>
</evidence>
<dbReference type="EMBL" id="LGTQ01000005">
    <property type="protein sequence ID" value="KPM49959.1"/>
    <property type="molecule type" value="Genomic_DNA"/>
</dbReference>
<sequence length="210" mass="24287">MQSWIKKVCLAISFLILSGQSCFADSPLRSTQFYEAYEDEEIVQIAAEANGVLNNQLIDFILNKENPIDLKLAAINRLVLLKENLNNSEILVNYAIENGLYQNKSELYRLSDADLKICLAYLQAFDEKVSLSVASSTAWSATYRNKTSFSIHIIYAIIEAQMVNYEDEWCKIYQFTDEVRQNTSLKMDMKPEAVKIIFEYMDLYKEYCEE</sequence>
<dbReference type="Proteomes" id="UP000050454">
    <property type="component" value="Unassembled WGS sequence"/>
</dbReference>
<evidence type="ECO:0000256" key="1">
    <source>
        <dbReference type="SAM" id="SignalP"/>
    </source>
</evidence>
<keyword evidence="3" id="KW-1185">Reference proteome</keyword>
<dbReference type="AlphaFoldDB" id="A0A0P7C6K6"/>
<evidence type="ECO:0000313" key="3">
    <source>
        <dbReference type="Proteomes" id="UP000050454"/>
    </source>
</evidence>
<reference evidence="2 3" key="1">
    <citation type="submission" date="2015-07" db="EMBL/GenBank/DDBJ databases">
        <title>The draft genome sequence of Leadbetterella sp. JN14-9.</title>
        <authorList>
            <person name="Liu Y."/>
            <person name="Du J."/>
            <person name="Shao Z."/>
        </authorList>
    </citation>
    <scope>NUCLEOTIDE SEQUENCE [LARGE SCALE GENOMIC DNA]</scope>
    <source>
        <strain evidence="2 3">JN14-9</strain>
    </source>
</reference>